<dbReference type="InterPro" id="IPR008964">
    <property type="entry name" value="Invasin/intimin_cell_adhesion"/>
</dbReference>
<dbReference type="AlphaFoldDB" id="A0A2X2WDS1"/>
<evidence type="ECO:0000313" key="4">
    <source>
        <dbReference type="EMBL" id="SQB34185.1"/>
    </source>
</evidence>
<dbReference type="Gene3D" id="2.60.40.1220">
    <property type="match status" value="1"/>
</dbReference>
<dbReference type="Pfam" id="PF18449">
    <property type="entry name" value="Endotoxin_C2"/>
    <property type="match status" value="1"/>
</dbReference>
<dbReference type="InterPro" id="IPR003343">
    <property type="entry name" value="Big_2"/>
</dbReference>
<proteinExistence type="predicted"/>
<dbReference type="Proteomes" id="UP000250223">
    <property type="component" value="Unassembled WGS sequence"/>
</dbReference>
<gene>
    <name evidence="4" type="primary">sap</name>
    <name evidence="4" type="ORF">NCTC13028_01079</name>
</gene>
<dbReference type="InterPro" id="IPR054544">
    <property type="entry name" value="Pest_crys_Cry1Aa_dom-IV"/>
</dbReference>
<dbReference type="RefSeq" id="WP_111921390.1">
    <property type="nucleotide sequence ID" value="NZ_UAWC01000007.1"/>
</dbReference>
<dbReference type="Gene3D" id="2.60.40.1080">
    <property type="match status" value="2"/>
</dbReference>
<protein>
    <submittedName>
        <fullName evidence="4">Ig domain-containing protein</fullName>
    </submittedName>
</protein>
<accession>A0A2X2WDS1</accession>
<feature type="signal peptide" evidence="2">
    <location>
        <begin position="1"/>
        <end position="26"/>
    </location>
</feature>
<organism evidence="4 5">
    <name type="scientific">Clostridium cochlearium</name>
    <dbReference type="NCBI Taxonomy" id="1494"/>
    <lineage>
        <taxon>Bacteria</taxon>
        <taxon>Bacillati</taxon>
        <taxon>Bacillota</taxon>
        <taxon>Clostridia</taxon>
        <taxon>Eubacteriales</taxon>
        <taxon>Clostridiaceae</taxon>
        <taxon>Clostridium</taxon>
    </lineage>
</organism>
<keyword evidence="1 2" id="KW-0732">Signal</keyword>
<name>A0A2X2WDS1_CLOCO</name>
<evidence type="ECO:0000313" key="5">
    <source>
        <dbReference type="Proteomes" id="UP000250223"/>
    </source>
</evidence>
<sequence>MKNNKKAICLAITAAILSTSVTPAFAKVVGYVTEKDGVLYQYDKTELKSSIIGDGALYAQYNDGKLKALLDDKNGYIDANDVRQYIINEDKIDVDAYTESDKAEKSTITEAEVKKVDKDGNVIEKPVEEGLKVESVSAINATTVKVVFNNAVEKLPEKNVEVVEAEKGNKMFIKEVKLAEDKKSATVELYDSLISGKAYNVSVTLGEETTTKELAFKIEESAVIELKAQTLVGTENKVEYKVLDKNGLDITNLVTVTPNSDKASKFTATEGKVETTLLAGESAFLELSVKTKDGKEVKSDRVKIEKVSSKVAGFGENWTLKSTYGAPVDYKAEDYKQDTIANMESEKYLDFTFVDQFGKDIDKGSATLSYESLDASVAIVDAEKGKVTPRKEGKALLRATLKDGEKTLATKTVEIEVKAKAKATDIKLEKEALEVTKDGNAKVKVTVLDQFGNKIAGDVKVESAHTDVATVTPATGSTEETELTVNGVKAGETTIKVTMGDVEKTISVKVVNAGDLAEYKVKGFVEELFTVKNDDKKQVNEMTLSVVAVDESGLEIPNKPVTGATYTITDAENKEVAKDVAIETKIILDTVKDHKAPYTVSVKVGTLEVFTGEFKVTDNRKAPAYKIKENKLDLNYSADVQLGDTIKGLFDFYEIGSEKLDKITVEKVEFATTNEAVIKNENNDITLGKDGGKATIYLDSVTVKVTEDITDKADKGEYKFDLKGEPINVTVKSEADINAEKALEDAQKAVKALFNGEALADGVNTEAINAAKSKVEALAETVTEKAGLLKDIEKAEGLLAAEELEAAKTLLTDKSVEVAKGSGENTEAVLKAIKALDTEGKNTVIKGLEVSSIKISEGTATVTLAEGVTVTVTVTEAKA</sequence>
<dbReference type="EMBL" id="UAWC01000007">
    <property type="protein sequence ID" value="SQB34185.1"/>
    <property type="molecule type" value="Genomic_DNA"/>
</dbReference>
<reference evidence="4 5" key="1">
    <citation type="submission" date="2018-06" db="EMBL/GenBank/DDBJ databases">
        <authorList>
            <consortium name="Pathogen Informatics"/>
            <person name="Doyle S."/>
        </authorList>
    </citation>
    <scope>NUCLEOTIDE SEQUENCE [LARGE SCALE GENOMIC DNA]</scope>
    <source>
        <strain evidence="4 5">NCTC13028</strain>
    </source>
</reference>
<dbReference type="SUPFAM" id="SSF49373">
    <property type="entry name" value="Invasin/intimin cell-adhesion fragments"/>
    <property type="match status" value="1"/>
</dbReference>
<feature type="domain" description="BIG2" evidence="3">
    <location>
        <begin position="422"/>
        <end position="509"/>
    </location>
</feature>
<dbReference type="SMART" id="SM00635">
    <property type="entry name" value="BID_2"/>
    <property type="match status" value="2"/>
</dbReference>
<feature type="chain" id="PRO_5016073964" evidence="2">
    <location>
        <begin position="27"/>
        <end position="879"/>
    </location>
</feature>
<evidence type="ECO:0000259" key="3">
    <source>
        <dbReference type="SMART" id="SM00635"/>
    </source>
</evidence>
<evidence type="ECO:0000256" key="2">
    <source>
        <dbReference type="SAM" id="SignalP"/>
    </source>
</evidence>
<feature type="domain" description="BIG2" evidence="3">
    <location>
        <begin position="327"/>
        <end position="411"/>
    </location>
</feature>
<dbReference type="InterPro" id="IPR014755">
    <property type="entry name" value="Cu-Rt/internalin_Ig-like"/>
</dbReference>
<evidence type="ECO:0000256" key="1">
    <source>
        <dbReference type="ARBA" id="ARBA00022729"/>
    </source>
</evidence>
<dbReference type="Pfam" id="PF02368">
    <property type="entry name" value="Big_2"/>
    <property type="match status" value="1"/>
</dbReference>